<dbReference type="GO" id="GO:0003677">
    <property type="term" value="F:DNA binding"/>
    <property type="evidence" value="ECO:0007669"/>
    <property type="project" value="InterPro"/>
</dbReference>
<dbReference type="Pfam" id="PF08281">
    <property type="entry name" value="Sigma70_r4_2"/>
    <property type="match status" value="1"/>
</dbReference>
<dbReference type="InterPro" id="IPR013249">
    <property type="entry name" value="RNA_pol_sigma70_r4_t2"/>
</dbReference>
<dbReference type="SUPFAM" id="SSF88946">
    <property type="entry name" value="Sigma2 domain of RNA polymerase sigma factors"/>
    <property type="match status" value="1"/>
</dbReference>
<evidence type="ECO:0000256" key="2">
    <source>
        <dbReference type="ARBA" id="ARBA00023015"/>
    </source>
</evidence>
<dbReference type="AlphaFoldDB" id="A0A518EKI2"/>
<comment type="similarity">
    <text evidence="1">Belongs to the sigma-70 factor family. ECF subfamily.</text>
</comment>
<keyword evidence="2" id="KW-0805">Transcription regulation</keyword>
<dbReference type="InterPro" id="IPR036388">
    <property type="entry name" value="WH-like_DNA-bd_sf"/>
</dbReference>
<dbReference type="OrthoDB" id="273655at2"/>
<dbReference type="EMBL" id="CP036434">
    <property type="protein sequence ID" value="QDV04604.1"/>
    <property type="molecule type" value="Genomic_DNA"/>
</dbReference>
<keyword evidence="8" id="KW-1185">Reference proteome</keyword>
<dbReference type="GO" id="GO:0006352">
    <property type="term" value="P:DNA-templated transcription initiation"/>
    <property type="evidence" value="ECO:0007669"/>
    <property type="project" value="InterPro"/>
</dbReference>
<evidence type="ECO:0000313" key="7">
    <source>
        <dbReference type="EMBL" id="QDV04604.1"/>
    </source>
</evidence>
<dbReference type="InterPro" id="IPR007627">
    <property type="entry name" value="RNA_pol_sigma70_r2"/>
</dbReference>
<dbReference type="SUPFAM" id="SSF88659">
    <property type="entry name" value="Sigma3 and sigma4 domains of RNA polymerase sigma factors"/>
    <property type="match status" value="1"/>
</dbReference>
<dbReference type="GO" id="GO:0016987">
    <property type="term" value="F:sigma factor activity"/>
    <property type="evidence" value="ECO:0007669"/>
    <property type="project" value="UniProtKB-KW"/>
</dbReference>
<evidence type="ECO:0000313" key="8">
    <source>
        <dbReference type="Proteomes" id="UP000320390"/>
    </source>
</evidence>
<dbReference type="InterPro" id="IPR039425">
    <property type="entry name" value="RNA_pol_sigma-70-like"/>
</dbReference>
<accession>A0A518EKI2</accession>
<evidence type="ECO:0000259" key="5">
    <source>
        <dbReference type="Pfam" id="PF04542"/>
    </source>
</evidence>
<dbReference type="PANTHER" id="PTHR43133">
    <property type="entry name" value="RNA POLYMERASE ECF-TYPE SIGMA FACTO"/>
    <property type="match status" value="1"/>
</dbReference>
<dbReference type="PANTHER" id="PTHR43133:SF63">
    <property type="entry name" value="RNA POLYMERASE SIGMA FACTOR FECI-RELATED"/>
    <property type="match status" value="1"/>
</dbReference>
<dbReference type="RefSeq" id="WP_145194058.1">
    <property type="nucleotide sequence ID" value="NZ_CP036434.1"/>
</dbReference>
<keyword evidence="4" id="KW-0804">Transcription</keyword>
<feature type="domain" description="RNA polymerase sigma factor 70 region 4 type 2" evidence="6">
    <location>
        <begin position="116"/>
        <end position="168"/>
    </location>
</feature>
<dbReference type="Gene3D" id="1.10.10.10">
    <property type="entry name" value="Winged helix-like DNA-binding domain superfamily/Winged helix DNA-binding domain"/>
    <property type="match status" value="1"/>
</dbReference>
<dbReference type="InterPro" id="IPR013324">
    <property type="entry name" value="RNA_pol_sigma_r3/r4-like"/>
</dbReference>
<proteinExistence type="inferred from homology"/>
<dbReference type="NCBIfam" id="TIGR02937">
    <property type="entry name" value="sigma70-ECF"/>
    <property type="match status" value="1"/>
</dbReference>
<evidence type="ECO:0000256" key="1">
    <source>
        <dbReference type="ARBA" id="ARBA00010641"/>
    </source>
</evidence>
<evidence type="ECO:0000256" key="4">
    <source>
        <dbReference type="ARBA" id="ARBA00023163"/>
    </source>
</evidence>
<protein>
    <submittedName>
        <fullName evidence="7">RNA polymerase sigma factor</fullName>
    </submittedName>
</protein>
<dbReference type="Proteomes" id="UP000320390">
    <property type="component" value="Chromosome"/>
</dbReference>
<dbReference type="Gene3D" id="1.10.1740.10">
    <property type="match status" value="1"/>
</dbReference>
<keyword evidence="3" id="KW-0731">Sigma factor</keyword>
<name>A0A518EKI2_9BACT</name>
<reference evidence="7 8" key="1">
    <citation type="submission" date="2019-02" db="EMBL/GenBank/DDBJ databases">
        <title>Deep-cultivation of Planctomycetes and their phenomic and genomic characterization uncovers novel biology.</title>
        <authorList>
            <person name="Wiegand S."/>
            <person name="Jogler M."/>
            <person name="Boedeker C."/>
            <person name="Pinto D."/>
            <person name="Vollmers J."/>
            <person name="Rivas-Marin E."/>
            <person name="Kohn T."/>
            <person name="Peeters S.H."/>
            <person name="Heuer A."/>
            <person name="Rast P."/>
            <person name="Oberbeckmann S."/>
            <person name="Bunk B."/>
            <person name="Jeske O."/>
            <person name="Meyerdierks A."/>
            <person name="Storesund J.E."/>
            <person name="Kallscheuer N."/>
            <person name="Luecker S."/>
            <person name="Lage O.M."/>
            <person name="Pohl T."/>
            <person name="Merkel B.J."/>
            <person name="Hornburger P."/>
            <person name="Mueller R.-W."/>
            <person name="Bruemmer F."/>
            <person name="Labrenz M."/>
            <person name="Spormann A.M."/>
            <person name="Op den Camp H."/>
            <person name="Overmann J."/>
            <person name="Amann R."/>
            <person name="Jetten M.S.M."/>
            <person name="Mascher T."/>
            <person name="Medema M.H."/>
            <person name="Devos D.P."/>
            <person name="Kaster A.-K."/>
            <person name="Ovreas L."/>
            <person name="Rohde M."/>
            <person name="Galperin M.Y."/>
            <person name="Jogler C."/>
        </authorList>
    </citation>
    <scope>NUCLEOTIDE SEQUENCE [LARGE SCALE GENOMIC DNA]</scope>
    <source>
        <strain evidence="7 8">Poly30</strain>
    </source>
</reference>
<gene>
    <name evidence="7" type="ORF">Poly30_00950</name>
</gene>
<evidence type="ECO:0000256" key="3">
    <source>
        <dbReference type="ARBA" id="ARBA00023082"/>
    </source>
</evidence>
<dbReference type="Pfam" id="PF04542">
    <property type="entry name" value="Sigma70_r2"/>
    <property type="match status" value="1"/>
</dbReference>
<evidence type="ECO:0000259" key="6">
    <source>
        <dbReference type="Pfam" id="PF08281"/>
    </source>
</evidence>
<organism evidence="7 8">
    <name type="scientific">Saltatorellus ferox</name>
    <dbReference type="NCBI Taxonomy" id="2528018"/>
    <lineage>
        <taxon>Bacteria</taxon>
        <taxon>Pseudomonadati</taxon>
        <taxon>Planctomycetota</taxon>
        <taxon>Planctomycetia</taxon>
        <taxon>Planctomycetia incertae sedis</taxon>
        <taxon>Saltatorellus</taxon>
    </lineage>
</organism>
<sequence>MSDSPPDRSDPDPWGASYLLEQASWVRQIARSMLRDEEDVRDLTQDVMAEALASNVPDQGPSLRAWLRTVTRRLAIRRYRRKNLEHAFLEREGEERASAVDTLLAEKADDALRLHEELVKALRDLDPADRTLLVQRHVDGISPAELARRADVSPIVMRKRLSRALERLRTGLGRRLGPDEHDRVQADRARRALVVLATPLPAIPYGAPAPATPSTALLPATLIPPTLITMGLQKLTLVTAAVLALGGIAFFQLRATEVGVDPVPVNEAPATDVAQLTLPEAQPGTGRDAVLLSPDAEDPVAASDVEVPEESAYVEFRGPDGVPRADAFGAWIDAGDTLHPLVVGGDARCAVPAGIALQIVASAPGSLPVNRRCAALEAGAVESIELLARPRVRMRVTVDGAPPEERIRFTLNAGGVALAGGVYGMGLDVREELDRMGLIQRIAPVETDLEGAIDVELPARMERLNLGIPEGFLVNTVNGESAVNAKDVIGVPTGPEVTTVDLRALPRVFGRMVWEDSGAPYVGDGMGVRTFAESASGGEGGETVEEFFGFQTNTHGRFSIGMHEILGTPREAADGTQSFVFDIGERPAFTVGLEARDHGAVAQDRHTFKVDPLSHRQNLGEIQVRRLPHLRVRIVGERGAGTEPIVAGVASSVQAVTTDREGLAEVSLGPEGWIDVLSPGYEFVRVTPPPGPAGAPSSEASEVWTVSLAKAPSLRVRMPPSLASTDPKLQPSITLRYTDSPFGSFSDPAAPRPELSQALYRAVFGLRHEQQRAIGKSSIEFYPSDGGLVTISGLRDGASVSVEWTDFIGGVFASEPLQFEGDGEEIRCPRDVEPAFLEATMVGPDGALAPGGFIMLKGANRRTSAIYFESATLFLGPLAGATCDLKIFSHTGSRFENKEIPLAPGLNSIDVQLGSE</sequence>
<feature type="domain" description="RNA polymerase sigma-70 region 2" evidence="5">
    <location>
        <begin position="23"/>
        <end position="83"/>
    </location>
</feature>
<dbReference type="InterPro" id="IPR013325">
    <property type="entry name" value="RNA_pol_sigma_r2"/>
</dbReference>
<dbReference type="InterPro" id="IPR014284">
    <property type="entry name" value="RNA_pol_sigma-70_dom"/>
</dbReference>